<feature type="transmembrane region" description="Helical" evidence="10">
    <location>
        <begin position="355"/>
        <end position="378"/>
    </location>
</feature>
<dbReference type="InterPro" id="IPR036259">
    <property type="entry name" value="MFS_trans_sf"/>
</dbReference>
<keyword evidence="13" id="KW-1185">Reference proteome</keyword>
<evidence type="ECO:0000256" key="6">
    <source>
        <dbReference type="ARBA" id="ARBA00022989"/>
    </source>
</evidence>
<comment type="subcellular location">
    <subcellularLocation>
        <location evidence="1">Membrane</location>
        <topology evidence="1">Multi-pass membrane protein</topology>
    </subcellularLocation>
</comment>
<dbReference type="InterPro" id="IPR020846">
    <property type="entry name" value="MFS_dom"/>
</dbReference>
<evidence type="ECO:0000256" key="2">
    <source>
        <dbReference type="ARBA" id="ARBA00009598"/>
    </source>
</evidence>
<keyword evidence="7 10" id="KW-0472">Membrane</keyword>
<feature type="transmembrane region" description="Helical" evidence="10">
    <location>
        <begin position="162"/>
        <end position="182"/>
    </location>
</feature>
<comment type="similarity">
    <text evidence="2">Belongs to the major facilitator superfamily. Organophosphate:Pi antiporter (OPA) (TC 2.A.1.4) family.</text>
</comment>
<gene>
    <name evidence="12" type="ORF">PFISCL1PPCAC_16291</name>
</gene>
<feature type="transmembrane region" description="Helical" evidence="10">
    <location>
        <begin position="99"/>
        <end position="120"/>
    </location>
</feature>
<evidence type="ECO:0000256" key="1">
    <source>
        <dbReference type="ARBA" id="ARBA00004141"/>
    </source>
</evidence>
<protein>
    <recommendedName>
        <fullName evidence="8">Sugar phosphate exchanger 3</fullName>
    </recommendedName>
    <alternativeName>
        <fullName evidence="9">Solute carrier family 37 member 3</fullName>
    </alternativeName>
</protein>
<dbReference type="PIRSF" id="PIRSF002808">
    <property type="entry name" value="Hexose_phosphate_transp"/>
    <property type="match status" value="1"/>
</dbReference>
<dbReference type="AlphaFoldDB" id="A0AAV5VZD6"/>
<keyword evidence="4" id="KW-0762">Sugar transport</keyword>
<feature type="transmembrane region" description="Helical" evidence="10">
    <location>
        <begin position="290"/>
        <end position="308"/>
    </location>
</feature>
<evidence type="ECO:0000256" key="5">
    <source>
        <dbReference type="ARBA" id="ARBA00022692"/>
    </source>
</evidence>
<dbReference type="GO" id="GO:0022857">
    <property type="term" value="F:transmembrane transporter activity"/>
    <property type="evidence" value="ECO:0007669"/>
    <property type="project" value="InterPro"/>
</dbReference>
<dbReference type="SUPFAM" id="SSF103473">
    <property type="entry name" value="MFS general substrate transporter"/>
    <property type="match status" value="1"/>
</dbReference>
<evidence type="ECO:0000256" key="7">
    <source>
        <dbReference type="ARBA" id="ARBA00023136"/>
    </source>
</evidence>
<dbReference type="Gene3D" id="1.20.1250.20">
    <property type="entry name" value="MFS general substrate transporter like domains"/>
    <property type="match status" value="2"/>
</dbReference>
<evidence type="ECO:0000313" key="13">
    <source>
        <dbReference type="Proteomes" id="UP001432322"/>
    </source>
</evidence>
<dbReference type="EMBL" id="BTSY01000004">
    <property type="protein sequence ID" value="GMT24994.1"/>
    <property type="molecule type" value="Genomic_DNA"/>
</dbReference>
<feature type="transmembrane region" description="Helical" evidence="10">
    <location>
        <begin position="132"/>
        <end position="156"/>
    </location>
</feature>
<feature type="transmembrane region" description="Helical" evidence="10">
    <location>
        <begin position="390"/>
        <end position="410"/>
    </location>
</feature>
<dbReference type="PANTHER" id="PTHR43184:SF12">
    <property type="entry name" value="SUGAR PHOSPHATE EXCHANGER 3"/>
    <property type="match status" value="1"/>
</dbReference>
<keyword evidence="5 10" id="KW-0812">Transmembrane</keyword>
<name>A0AAV5VZD6_9BILA</name>
<evidence type="ECO:0000259" key="11">
    <source>
        <dbReference type="PROSITE" id="PS50850"/>
    </source>
</evidence>
<evidence type="ECO:0000256" key="4">
    <source>
        <dbReference type="ARBA" id="ARBA00022597"/>
    </source>
</evidence>
<keyword evidence="3" id="KW-0813">Transport</keyword>
<dbReference type="Proteomes" id="UP001432322">
    <property type="component" value="Unassembled WGS sequence"/>
</dbReference>
<evidence type="ECO:0000256" key="9">
    <source>
        <dbReference type="ARBA" id="ARBA00042039"/>
    </source>
</evidence>
<feature type="transmembrane region" description="Helical" evidence="10">
    <location>
        <begin position="68"/>
        <end position="87"/>
    </location>
</feature>
<dbReference type="GO" id="GO:0005789">
    <property type="term" value="C:endoplasmic reticulum membrane"/>
    <property type="evidence" value="ECO:0007669"/>
    <property type="project" value="TreeGrafter"/>
</dbReference>
<feature type="transmembrane region" description="Helical" evidence="10">
    <location>
        <begin position="225"/>
        <end position="246"/>
    </location>
</feature>
<dbReference type="Pfam" id="PF07690">
    <property type="entry name" value="MFS_1"/>
    <property type="match status" value="1"/>
</dbReference>
<keyword evidence="6 10" id="KW-1133">Transmembrane helix</keyword>
<feature type="domain" description="Major facilitator superfamily (MFS) profile" evidence="11">
    <location>
        <begin position="1"/>
        <end position="418"/>
    </location>
</feature>
<accession>A0AAV5VZD6</accession>
<dbReference type="PANTHER" id="PTHR43184">
    <property type="entry name" value="MAJOR FACILITATOR SUPERFAMILY TRANSPORTER 16, ISOFORM B"/>
    <property type="match status" value="1"/>
</dbReference>
<dbReference type="InterPro" id="IPR011701">
    <property type="entry name" value="MFS"/>
</dbReference>
<reference evidence="12" key="1">
    <citation type="submission" date="2023-10" db="EMBL/GenBank/DDBJ databases">
        <title>Genome assembly of Pristionchus species.</title>
        <authorList>
            <person name="Yoshida K."/>
            <person name="Sommer R.J."/>
        </authorList>
    </citation>
    <scope>NUCLEOTIDE SEQUENCE</scope>
    <source>
        <strain evidence="12">RS5133</strain>
    </source>
</reference>
<evidence type="ECO:0000256" key="8">
    <source>
        <dbReference type="ARBA" id="ARBA00041091"/>
    </source>
</evidence>
<sequence length="444" mass="48898">MEIVPVPLRTNLPMRSLQLNRRRPPSLPLLRRSPCPMVIPTSPSEDRTQAARGLYIGGVLGDRYSPRVILSIGVWLSAIVVFLFGYVTEVTQYYHTYVYFTLWVSGGLFQSVAWPTEICIMGNWFGRGSRGLIMGVWSGCASVGNIIGTLITSAVIYEGYEFAFAVNSTILFLFGFVIFFCLKAHPREIGLAEPWEWESEPNDVIEESTTSRPIGFWRAWKLPGVIPYSFAYACLKMVTYGFFFWLPFYLHKNFGWPEGDADQLSTFFDVGGIVAAVVGGALSDRLSSRTPVVVIMLVIASFCLGIYSMVPGDFIINAIALTIVGFFVAGPANMISSSVSADLGKARELRGSTDALSTVTGIVDGTGSVGAAIGMLLIPAVQRTIGWSAVFYGFILMVIGTTCCLLPLLYREWQEYRRSTLGIDPEEVENEATERQGLLHNQVA</sequence>
<evidence type="ECO:0000256" key="10">
    <source>
        <dbReference type="SAM" id="Phobius"/>
    </source>
</evidence>
<evidence type="ECO:0000313" key="12">
    <source>
        <dbReference type="EMBL" id="GMT24994.1"/>
    </source>
</evidence>
<dbReference type="InterPro" id="IPR000849">
    <property type="entry name" value="Sugar_P_transporter"/>
</dbReference>
<comment type="caution">
    <text evidence="12">The sequence shown here is derived from an EMBL/GenBank/DDBJ whole genome shotgun (WGS) entry which is preliminary data.</text>
</comment>
<organism evidence="12 13">
    <name type="scientific">Pristionchus fissidentatus</name>
    <dbReference type="NCBI Taxonomy" id="1538716"/>
    <lineage>
        <taxon>Eukaryota</taxon>
        <taxon>Metazoa</taxon>
        <taxon>Ecdysozoa</taxon>
        <taxon>Nematoda</taxon>
        <taxon>Chromadorea</taxon>
        <taxon>Rhabditida</taxon>
        <taxon>Rhabditina</taxon>
        <taxon>Diplogasteromorpha</taxon>
        <taxon>Diplogasteroidea</taxon>
        <taxon>Neodiplogasteridae</taxon>
        <taxon>Pristionchus</taxon>
    </lineage>
</organism>
<feature type="transmembrane region" description="Helical" evidence="10">
    <location>
        <begin position="314"/>
        <end position="335"/>
    </location>
</feature>
<dbReference type="PROSITE" id="PS50850">
    <property type="entry name" value="MFS"/>
    <property type="match status" value="1"/>
</dbReference>
<proteinExistence type="inferred from homology"/>
<feature type="transmembrane region" description="Helical" evidence="10">
    <location>
        <begin position="266"/>
        <end position="283"/>
    </location>
</feature>
<evidence type="ECO:0000256" key="3">
    <source>
        <dbReference type="ARBA" id="ARBA00022448"/>
    </source>
</evidence>